<evidence type="ECO:0000313" key="2">
    <source>
        <dbReference type="EMBL" id="CAG5091058.1"/>
    </source>
</evidence>
<gene>
    <name evidence="2" type="ORF">OKIOD_LOCUS4389</name>
</gene>
<protein>
    <submittedName>
        <fullName evidence="2">Oidioi.mRNA.OKI2018_I69.PAR.g12831.t1.cds</fullName>
    </submittedName>
</protein>
<accession>A0ABN7S1W8</accession>
<dbReference type="PANTHER" id="PTHR21472">
    <property type="entry name" value="ENDONUCLEASE DOMAIN-CONTAINING 1 PROTEIN ENDOD1"/>
    <property type="match status" value="1"/>
</dbReference>
<dbReference type="Pfam" id="PF01223">
    <property type="entry name" value="Endonuclease_NS"/>
    <property type="match status" value="1"/>
</dbReference>
<dbReference type="EMBL" id="OU015568">
    <property type="protein sequence ID" value="CAG5091058.1"/>
    <property type="molecule type" value="Genomic_DNA"/>
</dbReference>
<dbReference type="InterPro" id="IPR039015">
    <property type="entry name" value="ENDOD1"/>
</dbReference>
<dbReference type="InterPro" id="IPR001604">
    <property type="entry name" value="Endo_G_ENPP1-like_dom"/>
</dbReference>
<dbReference type="Gene3D" id="3.40.570.10">
    <property type="entry name" value="Extracellular Endonuclease, subunit A"/>
    <property type="match status" value="1"/>
</dbReference>
<dbReference type="SUPFAM" id="SSF54060">
    <property type="entry name" value="His-Me finger endonucleases"/>
    <property type="match status" value="1"/>
</dbReference>
<dbReference type="InterPro" id="IPR044925">
    <property type="entry name" value="His-Me_finger_sf"/>
</dbReference>
<organism evidence="2 3">
    <name type="scientific">Oikopleura dioica</name>
    <name type="common">Tunicate</name>
    <dbReference type="NCBI Taxonomy" id="34765"/>
    <lineage>
        <taxon>Eukaryota</taxon>
        <taxon>Metazoa</taxon>
        <taxon>Chordata</taxon>
        <taxon>Tunicata</taxon>
        <taxon>Appendicularia</taxon>
        <taxon>Copelata</taxon>
        <taxon>Oikopleuridae</taxon>
        <taxon>Oikopleura</taxon>
    </lineage>
</organism>
<feature type="domain" description="DNA/RNA non-specific endonuclease/pyrophosphatase/phosphodiesterase" evidence="1">
    <location>
        <begin position="34"/>
        <end position="91"/>
    </location>
</feature>
<name>A0ABN7S1W8_OIKDI</name>
<proteinExistence type="predicted"/>
<dbReference type="PANTHER" id="PTHR21472:SF15">
    <property type="entry name" value="ENDONUCLEASE DOMAIN-CONTAINING 1 PROTEIN-RELATED"/>
    <property type="match status" value="1"/>
</dbReference>
<evidence type="ECO:0000259" key="1">
    <source>
        <dbReference type="Pfam" id="PF01223"/>
    </source>
</evidence>
<dbReference type="Proteomes" id="UP001158576">
    <property type="component" value="Chromosome PAR"/>
</dbReference>
<evidence type="ECO:0000313" key="3">
    <source>
        <dbReference type="Proteomes" id="UP001158576"/>
    </source>
</evidence>
<sequence length="108" mass="12259">MCEGLCGTNTPPSYTSFYCNLDEVESPNDCDKWQPQHEDWGHLMPNALLNQVRDAANSTFTLTNVSPQLGEFNEGAWNQLECMVRKFMEEEINNEDFGSSLELTGKFT</sequence>
<dbReference type="InterPro" id="IPR044929">
    <property type="entry name" value="DNA/RNA_non-sp_Endonuclease_sf"/>
</dbReference>
<reference evidence="2 3" key="1">
    <citation type="submission" date="2021-04" db="EMBL/GenBank/DDBJ databases">
        <authorList>
            <person name="Bliznina A."/>
        </authorList>
    </citation>
    <scope>NUCLEOTIDE SEQUENCE [LARGE SCALE GENOMIC DNA]</scope>
</reference>
<keyword evidence="3" id="KW-1185">Reference proteome</keyword>